<accession>A0A835EQD2</accession>
<dbReference type="PANTHER" id="PTHR36901:SF5">
    <property type="entry name" value="OS10G0520200 PROTEIN"/>
    <property type="match status" value="1"/>
</dbReference>
<evidence type="ECO:0000313" key="1">
    <source>
        <dbReference type="EMBL" id="KAF8704926.1"/>
    </source>
</evidence>
<gene>
    <name evidence="1" type="ORF">HU200_031170</name>
</gene>
<dbReference type="SUPFAM" id="SSF81383">
    <property type="entry name" value="F-box domain"/>
    <property type="match status" value="1"/>
</dbReference>
<dbReference type="EMBL" id="JACEFO010001770">
    <property type="protein sequence ID" value="KAF8704926.1"/>
    <property type="molecule type" value="Genomic_DNA"/>
</dbReference>
<organism evidence="1 2">
    <name type="scientific">Digitaria exilis</name>
    <dbReference type="NCBI Taxonomy" id="1010633"/>
    <lineage>
        <taxon>Eukaryota</taxon>
        <taxon>Viridiplantae</taxon>
        <taxon>Streptophyta</taxon>
        <taxon>Embryophyta</taxon>
        <taxon>Tracheophyta</taxon>
        <taxon>Spermatophyta</taxon>
        <taxon>Magnoliopsida</taxon>
        <taxon>Liliopsida</taxon>
        <taxon>Poales</taxon>
        <taxon>Poaceae</taxon>
        <taxon>PACMAD clade</taxon>
        <taxon>Panicoideae</taxon>
        <taxon>Panicodae</taxon>
        <taxon>Paniceae</taxon>
        <taxon>Anthephorinae</taxon>
        <taxon>Digitaria</taxon>
    </lineage>
</organism>
<dbReference type="AlphaFoldDB" id="A0A835EQD2"/>
<protein>
    <recommendedName>
        <fullName evidence="3">F-box domain-containing protein</fullName>
    </recommendedName>
</protein>
<comment type="caution">
    <text evidence="1">The sequence shown here is derived from an EMBL/GenBank/DDBJ whole genome shotgun (WGS) entry which is preliminary data.</text>
</comment>
<evidence type="ECO:0008006" key="3">
    <source>
        <dbReference type="Google" id="ProtNLM"/>
    </source>
</evidence>
<dbReference type="InterPro" id="IPR036047">
    <property type="entry name" value="F-box-like_dom_sf"/>
</dbReference>
<proteinExistence type="predicted"/>
<evidence type="ECO:0000313" key="2">
    <source>
        <dbReference type="Proteomes" id="UP000636709"/>
    </source>
</evidence>
<keyword evidence="2" id="KW-1185">Reference proteome</keyword>
<reference evidence="1" key="1">
    <citation type="submission" date="2020-07" db="EMBL/GenBank/DDBJ databases">
        <title>Genome sequence and genetic diversity analysis of an under-domesticated orphan crop, white fonio (Digitaria exilis).</title>
        <authorList>
            <person name="Bennetzen J.L."/>
            <person name="Chen S."/>
            <person name="Ma X."/>
            <person name="Wang X."/>
            <person name="Yssel A.E.J."/>
            <person name="Chaluvadi S.R."/>
            <person name="Johnson M."/>
            <person name="Gangashetty P."/>
            <person name="Hamidou F."/>
            <person name="Sanogo M.D."/>
            <person name="Zwaenepoel A."/>
            <person name="Wallace J."/>
            <person name="Van De Peer Y."/>
            <person name="Van Deynze A."/>
        </authorList>
    </citation>
    <scope>NUCLEOTIDE SEQUENCE</scope>
    <source>
        <tissue evidence="1">Leaves</tissue>
    </source>
</reference>
<dbReference type="Gene3D" id="1.20.1280.50">
    <property type="match status" value="1"/>
</dbReference>
<dbReference type="Proteomes" id="UP000636709">
    <property type="component" value="Unassembled WGS sequence"/>
</dbReference>
<sequence length="242" mass="26320">MVAEASSHRSMSRRRCRDWASLKRGILHDVFTRLPAADAGCFRAACRGWHAAAYELSEIFLSDDPLDAPAGRCMAFAFFKAGGDGDGRRILASCVPGVDAEWARFHVDATAAAASSMSSAPTGGRSRGTCMWDTQWCLVECGGDLLATVTTHYIVHRGATVGVARRRKPVPMIQQDVVKVEFAADDSAGVMPVKVSSTNENDTCITGTTPCSSRRAATHLRSRRSVAPTFGLWFFLPLRRFF</sequence>
<name>A0A835EQD2_9POAL</name>
<dbReference type="PANTHER" id="PTHR36901">
    <property type="entry name" value="F-BOX DOMAIN CONTAINING PROTEIN, EXPRESSED-RELATED"/>
    <property type="match status" value="1"/>
</dbReference>